<dbReference type="RefSeq" id="WP_038289137.1">
    <property type="nucleotide sequence ID" value="NZ_BAVR01000028.1"/>
</dbReference>
<feature type="domain" description="CheW-like" evidence="14">
    <location>
        <begin position="558"/>
        <end position="688"/>
    </location>
</feature>
<feature type="region of interest" description="Disordered" evidence="12">
    <location>
        <begin position="266"/>
        <end position="306"/>
    </location>
</feature>
<proteinExistence type="predicted"/>
<dbReference type="InterPro" id="IPR036641">
    <property type="entry name" value="HPT_dom_sf"/>
</dbReference>
<sequence length="688" mass="76545">MDMSQYLEIFIDETKEHLQSLNQSLLQLEQNPEDTSVLNEIFRVAHTLKGMSGTMGFTKMAKLTHDMENVLQALRNNQIKATSKLVDLLFKCLDALENYTDNIVNSGSEGSNEYNEIIKELNDTIQMKSSEETASSGKKTADSSEPLKEQNQHPTSGIKLNQYEQNVANKAIEMNMNVFKITVVLNKGCVLKSARAFIIFQTLEKYGEIIKSEPKVEDIEDEKFDFEFTVVCVSKESAEVFQRDINGIAEVDEVIIVPVETAEIKNSAAQNESDSNEADTQTEGEEAQAQEEKSESNTVSQAHKTKTGKTVRVDIDRLDVLMNLVSELIIIKTRLAGLNGSENTQTYNETIEYLERITTSLNDAVMKVRMVPVEMVFNRFPRMIRDTARELGKEIQLNMSGVETELDRTVIDEIGDPLIHLLRNSADHGIESKEKRLEMGKSAVGHINLRAYQDGDNVVIEVEDDGQGINVEKVKNKAIERGLVKKEIANTLSQKDIIDFLFKPSFSTSDSITNISGRGVGLDVVKTKIEQLGGVVEVETEAGKGSKFIIRLPLTLAIIQALLVMVGNEKYAIPLSSTKEIIKITPEQIKMVQKQEVFLLRNTVVPIVRLDKILEVPEVERTKKDMTVVIVKKGEKLSGFLVDSLIGQQEIVIKSLGKLLSGVKWIAGATILGDGNVALILDVNLLAV</sequence>
<evidence type="ECO:0000259" key="14">
    <source>
        <dbReference type="PROSITE" id="PS50851"/>
    </source>
</evidence>
<dbReference type="GO" id="GO:0005524">
    <property type="term" value="F:ATP binding"/>
    <property type="evidence" value="ECO:0007669"/>
    <property type="project" value="UniProtKB-KW"/>
</dbReference>
<evidence type="ECO:0000256" key="9">
    <source>
        <dbReference type="ARBA" id="ARBA00022840"/>
    </source>
</evidence>
<dbReference type="PANTHER" id="PTHR43395:SF1">
    <property type="entry name" value="CHEMOTAXIS PROTEIN CHEA"/>
    <property type="match status" value="1"/>
</dbReference>
<feature type="compositionally biased region" description="Basic and acidic residues" evidence="12">
    <location>
        <begin position="139"/>
        <end position="151"/>
    </location>
</feature>
<evidence type="ECO:0000259" key="15">
    <source>
        <dbReference type="PROSITE" id="PS50894"/>
    </source>
</evidence>
<dbReference type="Proteomes" id="UP000019109">
    <property type="component" value="Unassembled WGS sequence"/>
</dbReference>
<dbReference type="PROSITE" id="PS50894">
    <property type="entry name" value="HPT"/>
    <property type="match status" value="1"/>
</dbReference>
<keyword evidence="8 16" id="KW-0418">Kinase</keyword>
<dbReference type="SUPFAM" id="SSF55052">
    <property type="entry name" value="CheY-binding domain of CheA"/>
    <property type="match status" value="1"/>
</dbReference>
<dbReference type="InterPro" id="IPR010808">
    <property type="entry name" value="CheA_P2-bd"/>
</dbReference>
<name>W4V8C3_9FIRM</name>
<evidence type="ECO:0000256" key="11">
    <source>
        <dbReference type="PROSITE-ProRule" id="PRU00110"/>
    </source>
</evidence>
<evidence type="ECO:0000259" key="13">
    <source>
        <dbReference type="PROSITE" id="PS50109"/>
    </source>
</evidence>
<dbReference type="InterPro" id="IPR008207">
    <property type="entry name" value="Sig_transdc_His_kin_Hpt_dom"/>
</dbReference>
<dbReference type="FunFam" id="2.30.30.40:FF:000048">
    <property type="entry name" value="Chemotaxis protein CheA, putative"/>
    <property type="match status" value="1"/>
</dbReference>
<dbReference type="InterPro" id="IPR051315">
    <property type="entry name" value="Bact_Chemotaxis_CheA"/>
</dbReference>
<keyword evidence="10" id="KW-0902">Two-component regulatory system</keyword>
<dbReference type="Gene3D" id="2.30.30.40">
    <property type="entry name" value="SH3 Domains"/>
    <property type="match status" value="1"/>
</dbReference>
<protein>
    <recommendedName>
        <fullName evidence="3">Chemotaxis protein CheA</fullName>
        <ecNumber evidence="2">2.7.13.3</ecNumber>
    </recommendedName>
</protein>
<dbReference type="InterPro" id="IPR036061">
    <property type="entry name" value="CheW-like_dom_sf"/>
</dbReference>
<dbReference type="InterPro" id="IPR005467">
    <property type="entry name" value="His_kinase_dom"/>
</dbReference>
<dbReference type="InterPro" id="IPR036890">
    <property type="entry name" value="HATPase_C_sf"/>
</dbReference>
<evidence type="ECO:0000313" key="16">
    <source>
        <dbReference type="EMBL" id="GAE88994.1"/>
    </source>
</evidence>
<dbReference type="GO" id="GO:0000155">
    <property type="term" value="F:phosphorelay sensor kinase activity"/>
    <property type="evidence" value="ECO:0007669"/>
    <property type="project" value="InterPro"/>
</dbReference>
<feature type="region of interest" description="Disordered" evidence="12">
    <location>
        <begin position="128"/>
        <end position="158"/>
    </location>
</feature>
<dbReference type="Pfam" id="PF02895">
    <property type="entry name" value="H-kinase_dim"/>
    <property type="match status" value="1"/>
</dbReference>
<evidence type="ECO:0000256" key="10">
    <source>
        <dbReference type="ARBA" id="ARBA00023012"/>
    </source>
</evidence>
<comment type="caution">
    <text evidence="16">The sequence shown here is derived from an EMBL/GenBank/DDBJ whole genome shotgun (WGS) entry which is preliminary data.</text>
</comment>
<keyword evidence="6" id="KW-0808">Transferase</keyword>
<dbReference type="EC" id="2.7.13.3" evidence="2"/>
<dbReference type="AlphaFoldDB" id="W4V8C3"/>
<feature type="compositionally biased region" description="Acidic residues" evidence="12">
    <location>
        <begin position="274"/>
        <end position="289"/>
    </location>
</feature>
<dbReference type="STRING" id="1294263.JCM21531_2484"/>
<dbReference type="Pfam" id="PF07194">
    <property type="entry name" value="P2"/>
    <property type="match status" value="1"/>
</dbReference>
<evidence type="ECO:0000256" key="3">
    <source>
        <dbReference type="ARBA" id="ARBA00021495"/>
    </source>
</evidence>
<dbReference type="SUPFAM" id="SSF47384">
    <property type="entry name" value="Homodimeric domain of signal transducing histidine kinase"/>
    <property type="match status" value="1"/>
</dbReference>
<dbReference type="InterPro" id="IPR002545">
    <property type="entry name" value="CheW-lke_dom"/>
</dbReference>
<evidence type="ECO:0000256" key="1">
    <source>
        <dbReference type="ARBA" id="ARBA00000085"/>
    </source>
</evidence>
<evidence type="ECO:0000256" key="6">
    <source>
        <dbReference type="ARBA" id="ARBA00022679"/>
    </source>
</evidence>
<keyword evidence="9" id="KW-0067">ATP-binding</keyword>
<dbReference type="InterPro" id="IPR003594">
    <property type="entry name" value="HATPase_dom"/>
</dbReference>
<keyword evidence="5 11" id="KW-0597">Phosphoprotein</keyword>
<dbReference type="GO" id="GO:0006935">
    <property type="term" value="P:chemotaxis"/>
    <property type="evidence" value="ECO:0007669"/>
    <property type="project" value="UniProtKB-KW"/>
</dbReference>
<dbReference type="SUPFAM" id="SSF47226">
    <property type="entry name" value="Histidine-containing phosphotransfer domain, HPT domain"/>
    <property type="match status" value="1"/>
</dbReference>
<keyword evidence="7" id="KW-0547">Nucleotide-binding</keyword>
<feature type="domain" description="HPt" evidence="15">
    <location>
        <begin position="1"/>
        <end position="103"/>
    </location>
</feature>
<feature type="compositionally biased region" description="Polar residues" evidence="12">
    <location>
        <begin position="128"/>
        <end position="138"/>
    </location>
</feature>
<evidence type="ECO:0000313" key="17">
    <source>
        <dbReference type="Proteomes" id="UP000019109"/>
    </source>
</evidence>
<evidence type="ECO:0000256" key="4">
    <source>
        <dbReference type="ARBA" id="ARBA00022500"/>
    </source>
</evidence>
<evidence type="ECO:0000256" key="7">
    <source>
        <dbReference type="ARBA" id="ARBA00022741"/>
    </source>
</evidence>
<organism evidence="16 17">
    <name type="scientific">Acetivibrio straminisolvens JCM 21531</name>
    <dbReference type="NCBI Taxonomy" id="1294263"/>
    <lineage>
        <taxon>Bacteria</taxon>
        <taxon>Bacillati</taxon>
        <taxon>Bacillota</taxon>
        <taxon>Clostridia</taxon>
        <taxon>Eubacteriales</taxon>
        <taxon>Oscillospiraceae</taxon>
        <taxon>Acetivibrio</taxon>
    </lineage>
</organism>
<dbReference type="CDD" id="cd16916">
    <property type="entry name" value="HATPase_CheA-like"/>
    <property type="match status" value="1"/>
</dbReference>
<accession>W4V8C3</accession>
<dbReference type="InterPro" id="IPR037052">
    <property type="entry name" value="CheA-like_P2_sf"/>
</dbReference>
<dbReference type="FunFam" id="3.30.565.10:FF:000016">
    <property type="entry name" value="Chemotaxis protein CheA, putative"/>
    <property type="match status" value="1"/>
</dbReference>
<gene>
    <name evidence="16" type="ORF">JCM21531_2484</name>
</gene>
<evidence type="ECO:0000256" key="12">
    <source>
        <dbReference type="SAM" id="MobiDB-lite"/>
    </source>
</evidence>
<dbReference type="PRINTS" id="PR00344">
    <property type="entry name" value="BCTRLSENSOR"/>
</dbReference>
<dbReference type="InterPro" id="IPR036097">
    <property type="entry name" value="HisK_dim/P_sf"/>
</dbReference>
<keyword evidence="4" id="KW-0145">Chemotaxis</keyword>
<dbReference type="EMBL" id="BAVR01000028">
    <property type="protein sequence ID" value="GAE88994.1"/>
    <property type="molecule type" value="Genomic_DNA"/>
</dbReference>
<dbReference type="InterPro" id="IPR037006">
    <property type="entry name" value="CheA-like_homodim_sf"/>
</dbReference>
<dbReference type="Gene3D" id="1.10.287.560">
    <property type="entry name" value="Histidine kinase CheA-like, homodimeric domain"/>
    <property type="match status" value="1"/>
</dbReference>
<dbReference type="PROSITE" id="PS50851">
    <property type="entry name" value="CHEW"/>
    <property type="match status" value="1"/>
</dbReference>
<dbReference type="PANTHER" id="PTHR43395">
    <property type="entry name" value="SENSOR HISTIDINE KINASE CHEA"/>
    <property type="match status" value="1"/>
</dbReference>
<comment type="catalytic activity">
    <reaction evidence="1">
        <text>ATP + protein L-histidine = ADP + protein N-phospho-L-histidine.</text>
        <dbReference type="EC" id="2.7.13.3"/>
    </reaction>
</comment>
<dbReference type="Gene3D" id="1.20.120.160">
    <property type="entry name" value="HPT domain"/>
    <property type="match status" value="1"/>
</dbReference>
<dbReference type="Pfam" id="PF02518">
    <property type="entry name" value="HATPase_c"/>
    <property type="match status" value="1"/>
</dbReference>
<dbReference type="InterPro" id="IPR004105">
    <property type="entry name" value="CheA-like_dim"/>
</dbReference>
<dbReference type="Gene3D" id="3.30.565.10">
    <property type="entry name" value="Histidine kinase-like ATPase, C-terminal domain"/>
    <property type="match status" value="1"/>
</dbReference>
<dbReference type="OrthoDB" id="9803176at2"/>
<feature type="modified residue" description="Phosphohistidine" evidence="11">
    <location>
        <position position="46"/>
    </location>
</feature>
<reference evidence="16" key="1">
    <citation type="journal article" date="2014" name="Genome Announc.">
        <title>Draft Genome Sequence of Clostridium straminisolvens Strain JCM 21531T, Isolated from a Cellulose-Degrading Bacterial Community.</title>
        <authorList>
            <person name="Yuki M."/>
            <person name="Oshima K."/>
            <person name="Suda W."/>
            <person name="Sakamoto M."/>
            <person name="Kitamura K."/>
            <person name="Iida T."/>
            <person name="Hattori M."/>
            <person name="Ohkuma M."/>
        </authorList>
    </citation>
    <scope>NUCLEOTIDE SEQUENCE [LARGE SCALE GENOMIC DNA]</scope>
    <source>
        <strain evidence="16">JCM 21531</strain>
    </source>
</reference>
<dbReference type="InterPro" id="IPR035891">
    <property type="entry name" value="CheY-binding_CheA"/>
</dbReference>
<dbReference type="InterPro" id="IPR004358">
    <property type="entry name" value="Sig_transdc_His_kin-like_C"/>
</dbReference>
<dbReference type="SMART" id="SM00387">
    <property type="entry name" value="HATPase_c"/>
    <property type="match status" value="1"/>
</dbReference>
<dbReference type="CDD" id="cd00731">
    <property type="entry name" value="CheA_reg"/>
    <property type="match status" value="1"/>
</dbReference>
<dbReference type="SMART" id="SM01231">
    <property type="entry name" value="H-kinase_dim"/>
    <property type="match status" value="1"/>
</dbReference>
<dbReference type="SUPFAM" id="SSF50341">
    <property type="entry name" value="CheW-like"/>
    <property type="match status" value="1"/>
</dbReference>
<dbReference type="SMART" id="SM00073">
    <property type="entry name" value="HPT"/>
    <property type="match status" value="1"/>
</dbReference>
<dbReference type="Gene3D" id="3.30.70.1110">
    <property type="entry name" value="Histidine kinase CheA-like, P2 response regulator-binding domain"/>
    <property type="match status" value="1"/>
</dbReference>
<dbReference type="GO" id="GO:0005737">
    <property type="term" value="C:cytoplasm"/>
    <property type="evidence" value="ECO:0007669"/>
    <property type="project" value="InterPro"/>
</dbReference>
<evidence type="ECO:0000256" key="5">
    <source>
        <dbReference type="ARBA" id="ARBA00022553"/>
    </source>
</evidence>
<dbReference type="CDD" id="cd00088">
    <property type="entry name" value="HPT"/>
    <property type="match status" value="1"/>
</dbReference>
<keyword evidence="17" id="KW-1185">Reference proteome</keyword>
<evidence type="ECO:0000256" key="2">
    <source>
        <dbReference type="ARBA" id="ARBA00012438"/>
    </source>
</evidence>
<dbReference type="SUPFAM" id="SSF55874">
    <property type="entry name" value="ATPase domain of HSP90 chaperone/DNA topoisomerase II/histidine kinase"/>
    <property type="match status" value="1"/>
</dbReference>
<dbReference type="Pfam" id="PF01627">
    <property type="entry name" value="Hpt"/>
    <property type="match status" value="1"/>
</dbReference>
<dbReference type="PROSITE" id="PS50109">
    <property type="entry name" value="HIS_KIN"/>
    <property type="match status" value="1"/>
</dbReference>
<dbReference type="Pfam" id="PF01584">
    <property type="entry name" value="CheW"/>
    <property type="match status" value="1"/>
</dbReference>
<evidence type="ECO:0000256" key="8">
    <source>
        <dbReference type="ARBA" id="ARBA00022777"/>
    </source>
</evidence>
<dbReference type="SMART" id="SM00260">
    <property type="entry name" value="CheW"/>
    <property type="match status" value="1"/>
</dbReference>
<feature type="domain" description="Histidine kinase" evidence="13">
    <location>
        <begin position="319"/>
        <end position="556"/>
    </location>
</feature>